<dbReference type="WBParaSite" id="ALUE_0002268201-mRNA-1">
    <property type="protein sequence ID" value="ALUE_0002268201-mRNA-1"/>
    <property type="gene ID" value="ALUE_0002268201"/>
</dbReference>
<reference evidence="3" key="1">
    <citation type="submission" date="2017-02" db="UniProtKB">
        <authorList>
            <consortium name="WormBaseParasite"/>
        </authorList>
    </citation>
    <scope>IDENTIFICATION</scope>
</reference>
<dbReference type="Proteomes" id="UP000036681">
    <property type="component" value="Unplaced"/>
</dbReference>
<keyword evidence="1" id="KW-1133">Transmembrane helix</keyword>
<organism evidence="2 3">
    <name type="scientific">Ascaris lumbricoides</name>
    <name type="common">Giant roundworm</name>
    <dbReference type="NCBI Taxonomy" id="6252"/>
    <lineage>
        <taxon>Eukaryota</taxon>
        <taxon>Metazoa</taxon>
        <taxon>Ecdysozoa</taxon>
        <taxon>Nematoda</taxon>
        <taxon>Chromadorea</taxon>
        <taxon>Rhabditida</taxon>
        <taxon>Spirurina</taxon>
        <taxon>Ascaridomorpha</taxon>
        <taxon>Ascaridoidea</taxon>
        <taxon>Ascarididae</taxon>
        <taxon>Ascaris</taxon>
    </lineage>
</organism>
<sequence length="117" mass="13926">MMFFRTKSRRLFFIEALKTRFTTLVGNNKVYGRQQKLRRPLIVFPKWYSVRQPDRISLRWNSVQEAMTSVTSQPNEYLKESTHQGESFTARAFGTVVILFLIVVSFVFLDRIDRTRQ</sequence>
<dbReference type="AlphaFoldDB" id="A0A0M3IVA4"/>
<protein>
    <submittedName>
        <fullName evidence="3">Uncharacterized protein</fullName>
    </submittedName>
</protein>
<keyword evidence="1" id="KW-0472">Membrane</keyword>
<evidence type="ECO:0000256" key="1">
    <source>
        <dbReference type="SAM" id="Phobius"/>
    </source>
</evidence>
<accession>A0A0M3IVA4</accession>
<feature type="transmembrane region" description="Helical" evidence="1">
    <location>
        <begin position="88"/>
        <end position="109"/>
    </location>
</feature>
<evidence type="ECO:0000313" key="3">
    <source>
        <dbReference type="WBParaSite" id="ALUE_0002268201-mRNA-1"/>
    </source>
</evidence>
<evidence type="ECO:0000313" key="2">
    <source>
        <dbReference type="Proteomes" id="UP000036681"/>
    </source>
</evidence>
<name>A0A0M3IVA4_ASCLU</name>
<keyword evidence="2" id="KW-1185">Reference proteome</keyword>
<proteinExistence type="predicted"/>
<keyword evidence="1" id="KW-0812">Transmembrane</keyword>